<keyword evidence="5" id="KW-1185">Reference proteome</keyword>
<name>A0AAN9D2L4_9TELE</name>
<dbReference type="InterPro" id="IPR000938">
    <property type="entry name" value="CAP-Gly_domain"/>
</dbReference>
<evidence type="ECO:0000256" key="2">
    <source>
        <dbReference type="SAM" id="SignalP"/>
    </source>
</evidence>
<dbReference type="SMART" id="SM01052">
    <property type="entry name" value="CAP_GLY"/>
    <property type="match status" value="1"/>
</dbReference>
<evidence type="ECO:0000259" key="3">
    <source>
        <dbReference type="PROSITE" id="PS50245"/>
    </source>
</evidence>
<dbReference type="EMBL" id="JAYKXH010000009">
    <property type="protein sequence ID" value="KAK7157172.1"/>
    <property type="molecule type" value="Genomic_DNA"/>
</dbReference>
<sequence>MATCVWSAVTWTLKGLLCTWRFFWVSPYCALKSAPWTEHAAETDHKLTTVVQGAKHLAGSDVNPASEKKARAENCVQRERLHQRLLKAEGEIQELKIEIANQRASWEMRFVELRRRQYDLRDQLSAEILVRSGLLYRDTDSDDMNEVFVESGLENGLDSEEKEHECSSGLSLRQIPQQKGPDMGLLSYGVTGPSDSRATSAMSNISVRSWRSGGGPHRVFVPHSPLDLKIGHRVRIMLPSGRISTGTLRYLGNMRTSPDYHLGVELESADNGQHDGTSGGHCYFHCDPGHGAFVAFSKLLMAWE</sequence>
<feature type="chain" id="PRO_5042952972" description="CAP-Gly domain-containing protein" evidence="2">
    <location>
        <begin position="19"/>
        <end position="304"/>
    </location>
</feature>
<dbReference type="Pfam" id="PF01302">
    <property type="entry name" value="CAP_GLY"/>
    <property type="match status" value="1"/>
</dbReference>
<feature type="domain" description="CAP-Gly" evidence="3">
    <location>
        <begin position="252"/>
        <end position="295"/>
    </location>
</feature>
<gene>
    <name evidence="4" type="ORF">R3I93_008598</name>
</gene>
<keyword evidence="2" id="KW-0732">Signal</keyword>
<protein>
    <recommendedName>
        <fullName evidence="3">CAP-Gly domain-containing protein</fullName>
    </recommendedName>
</protein>
<feature type="signal peptide" evidence="2">
    <location>
        <begin position="1"/>
        <end position="18"/>
    </location>
</feature>
<organism evidence="4 5">
    <name type="scientific">Phoxinus phoxinus</name>
    <name type="common">Eurasian minnow</name>
    <dbReference type="NCBI Taxonomy" id="58324"/>
    <lineage>
        <taxon>Eukaryota</taxon>
        <taxon>Metazoa</taxon>
        <taxon>Chordata</taxon>
        <taxon>Craniata</taxon>
        <taxon>Vertebrata</taxon>
        <taxon>Euteleostomi</taxon>
        <taxon>Actinopterygii</taxon>
        <taxon>Neopterygii</taxon>
        <taxon>Teleostei</taxon>
        <taxon>Ostariophysi</taxon>
        <taxon>Cypriniformes</taxon>
        <taxon>Leuciscidae</taxon>
        <taxon>Phoxininae</taxon>
        <taxon>Phoxinus</taxon>
    </lineage>
</organism>
<dbReference type="InterPro" id="IPR036859">
    <property type="entry name" value="CAP-Gly_dom_sf"/>
</dbReference>
<dbReference type="Proteomes" id="UP001364617">
    <property type="component" value="Unassembled WGS sequence"/>
</dbReference>
<dbReference type="Gene3D" id="2.30.30.190">
    <property type="entry name" value="CAP Gly-rich-like domain"/>
    <property type="match status" value="1"/>
</dbReference>
<comment type="caution">
    <text evidence="4">The sequence shown here is derived from an EMBL/GenBank/DDBJ whole genome shotgun (WGS) entry which is preliminary data.</text>
</comment>
<feature type="coiled-coil region" evidence="1">
    <location>
        <begin position="78"/>
        <end position="105"/>
    </location>
</feature>
<evidence type="ECO:0000313" key="4">
    <source>
        <dbReference type="EMBL" id="KAK7157172.1"/>
    </source>
</evidence>
<proteinExistence type="predicted"/>
<evidence type="ECO:0000313" key="5">
    <source>
        <dbReference type="Proteomes" id="UP001364617"/>
    </source>
</evidence>
<dbReference type="AlphaFoldDB" id="A0AAN9D2L4"/>
<evidence type="ECO:0000256" key="1">
    <source>
        <dbReference type="SAM" id="Coils"/>
    </source>
</evidence>
<accession>A0AAN9D2L4</accession>
<dbReference type="PROSITE" id="PS50245">
    <property type="entry name" value="CAP_GLY_2"/>
    <property type="match status" value="1"/>
</dbReference>
<reference evidence="4 5" key="1">
    <citation type="submission" date="2024-02" db="EMBL/GenBank/DDBJ databases">
        <title>Chromosome-level genome assembly of the Eurasian Minnow (Phoxinus phoxinus).</title>
        <authorList>
            <person name="Oriowo T.O."/>
            <person name="Martin S."/>
            <person name="Stange M."/>
            <person name="Chrysostomakis Y."/>
            <person name="Brown T."/>
            <person name="Winkler S."/>
            <person name="Kukowka S."/>
            <person name="Myers E.W."/>
            <person name="Bohne A."/>
        </authorList>
    </citation>
    <scope>NUCLEOTIDE SEQUENCE [LARGE SCALE GENOMIC DNA]</scope>
    <source>
        <strain evidence="4">ZFMK-TIS-60720</strain>
        <tissue evidence="4">Whole Organism</tissue>
    </source>
</reference>
<keyword evidence="1" id="KW-0175">Coiled coil</keyword>
<dbReference type="SUPFAM" id="SSF74924">
    <property type="entry name" value="Cap-Gly domain"/>
    <property type="match status" value="1"/>
</dbReference>